<dbReference type="PANTHER" id="PTHR46877:SF14">
    <property type="entry name" value="RECEPTOR PROTEIN-TYROSINE KINASE"/>
    <property type="match status" value="1"/>
</dbReference>
<reference evidence="11 12" key="1">
    <citation type="submission" date="2022-05" db="EMBL/GenBank/DDBJ databases">
        <authorList>
            <consortium name="Genoscope - CEA"/>
            <person name="William W."/>
        </authorList>
    </citation>
    <scope>NUCLEOTIDE SEQUENCE [LARGE SCALE GENOMIC DNA]</scope>
</reference>
<dbReference type="EMBL" id="CALNXI010000490">
    <property type="protein sequence ID" value="CAH3028091.1"/>
    <property type="molecule type" value="Genomic_DNA"/>
</dbReference>
<accession>A0ABN8MJ85</accession>
<dbReference type="Gene3D" id="2.10.50.10">
    <property type="entry name" value="Tumor Necrosis Factor Receptor, subunit A, domain 2"/>
    <property type="match status" value="1"/>
</dbReference>
<dbReference type="SUPFAM" id="SSF57184">
    <property type="entry name" value="Growth factor receptor domain"/>
    <property type="match status" value="1"/>
</dbReference>
<evidence type="ECO:0000259" key="10">
    <source>
        <dbReference type="PROSITE" id="PS51550"/>
    </source>
</evidence>
<dbReference type="SMART" id="SM01411">
    <property type="entry name" value="Ephrin_rec_like"/>
    <property type="match status" value="1"/>
</dbReference>
<keyword evidence="4" id="KW-0067">ATP-binding</keyword>
<feature type="non-terminal residue" evidence="11">
    <location>
        <position position="1"/>
    </location>
</feature>
<organism evidence="11 12">
    <name type="scientific">Porites evermanni</name>
    <dbReference type="NCBI Taxonomy" id="104178"/>
    <lineage>
        <taxon>Eukaryota</taxon>
        <taxon>Metazoa</taxon>
        <taxon>Cnidaria</taxon>
        <taxon>Anthozoa</taxon>
        <taxon>Hexacorallia</taxon>
        <taxon>Scleractinia</taxon>
        <taxon>Fungiina</taxon>
        <taxon>Poritidae</taxon>
        <taxon>Porites</taxon>
    </lineage>
</organism>
<gene>
    <name evidence="11" type="ORF">PEVE_00033140</name>
</gene>
<sequence>SVILDDHSRYHQSWDWLTTYELTTGSGWSRSSQTGEYLVCDLQETATKSTNSWLISNFIDLQGAISVTVYVEFTARECDLQSLPFCKQSFNLHYYQTDSIVPSGVQKSTILAGHFSLASQIRALNVWSSGQARIYNNATAQFSVQTRGIYLGFQDTGGCIALGKVRVSYNVCPAQIIGGASYSRTPSPPLGGALKVYGNCGVNSASLRNSTSLYIECLSNGSWRKPENEAKCFCKPGYQITSQGCQACPPGTYKQVLSNSVCAACPENSNSDHSKQNCVCNSGYYRGPKDNKDGKCTAPPTAPRNLSVIFQDLSVIVVAWMPPSDSGGRSDVVYDITCFQCDSNGNCNNRQPCDGRMQYWPKKENNKLTHVTLTGLQPNTSYVLRVAAENGVSYLYGPNSNRIVEIQFGTKLSAKMILDKTFVDDATAVLTWRTVDNPHKFSSYDRFEIMCFKCQDGGDNIQHQCMQTCGSDIRYWPGREGLKDNHVTVSELQPSTLYKFVLYVWNSQTALASVLVQTSAASKAATQAQFFTVPMILAIVLAGILFVSAVFILLVTFHLKRRWYNIARKGAEKDSPIGKTYSAENTEDTIIMEEILQDYGHSITNGNRSD</sequence>
<evidence type="ECO:0000256" key="6">
    <source>
        <dbReference type="ARBA" id="ARBA00023136"/>
    </source>
</evidence>
<keyword evidence="2 8" id="KW-0812">Transmembrane</keyword>
<protein>
    <submittedName>
        <fullName evidence="11">Uncharacterized protein</fullName>
    </submittedName>
</protein>
<evidence type="ECO:0000256" key="3">
    <source>
        <dbReference type="ARBA" id="ARBA00022741"/>
    </source>
</evidence>
<dbReference type="CDD" id="cd00063">
    <property type="entry name" value="FN3"/>
    <property type="match status" value="1"/>
</dbReference>
<dbReference type="PROSITE" id="PS51550">
    <property type="entry name" value="EPH_LBD"/>
    <property type="match status" value="1"/>
</dbReference>
<dbReference type="InterPro" id="IPR003961">
    <property type="entry name" value="FN3_dom"/>
</dbReference>
<evidence type="ECO:0000256" key="2">
    <source>
        <dbReference type="ARBA" id="ARBA00022692"/>
    </source>
</evidence>
<dbReference type="InterPro" id="IPR013783">
    <property type="entry name" value="Ig-like_fold"/>
</dbReference>
<dbReference type="Proteomes" id="UP001159427">
    <property type="component" value="Unassembled WGS sequence"/>
</dbReference>
<evidence type="ECO:0000256" key="1">
    <source>
        <dbReference type="ARBA" id="ARBA00004167"/>
    </source>
</evidence>
<evidence type="ECO:0000313" key="11">
    <source>
        <dbReference type="EMBL" id="CAH3028091.1"/>
    </source>
</evidence>
<keyword evidence="3" id="KW-0547">Nucleotide-binding</keyword>
<keyword evidence="12" id="KW-1185">Reference proteome</keyword>
<feature type="domain" description="Fibronectin type-III" evidence="9">
    <location>
        <begin position="302"/>
        <end position="413"/>
    </location>
</feature>
<comment type="caution">
    <text evidence="11">The sequence shown here is derived from an EMBL/GenBank/DDBJ whole genome shotgun (WGS) entry which is preliminary data.</text>
</comment>
<dbReference type="InterPro" id="IPR050449">
    <property type="entry name" value="Ephrin_rcpt_TKs"/>
</dbReference>
<keyword evidence="7" id="KW-0675">Receptor</keyword>
<keyword evidence="6 8" id="KW-0472">Membrane</keyword>
<dbReference type="Gene3D" id="2.60.40.10">
    <property type="entry name" value="Immunoglobulins"/>
    <property type="match status" value="2"/>
</dbReference>
<comment type="subcellular location">
    <subcellularLocation>
        <location evidence="1">Membrane</location>
        <topology evidence="1">Single-pass membrane protein</topology>
    </subcellularLocation>
</comment>
<evidence type="ECO:0000256" key="5">
    <source>
        <dbReference type="ARBA" id="ARBA00022989"/>
    </source>
</evidence>
<keyword evidence="5 8" id="KW-1133">Transmembrane helix</keyword>
<dbReference type="InterPro" id="IPR009030">
    <property type="entry name" value="Growth_fac_rcpt_cys_sf"/>
</dbReference>
<evidence type="ECO:0000256" key="8">
    <source>
        <dbReference type="SAM" id="Phobius"/>
    </source>
</evidence>
<feature type="transmembrane region" description="Helical" evidence="8">
    <location>
        <begin position="535"/>
        <end position="559"/>
    </location>
</feature>
<dbReference type="SMART" id="SM00615">
    <property type="entry name" value="EPH_lbd"/>
    <property type="match status" value="1"/>
</dbReference>
<evidence type="ECO:0000256" key="4">
    <source>
        <dbReference type="ARBA" id="ARBA00022840"/>
    </source>
</evidence>
<dbReference type="Pfam" id="PF01404">
    <property type="entry name" value="Ephrin_lbd"/>
    <property type="match status" value="1"/>
</dbReference>
<dbReference type="InterPro" id="IPR001090">
    <property type="entry name" value="Ephrin_rcpt_lig-bd_dom"/>
</dbReference>
<dbReference type="SUPFAM" id="SSF49785">
    <property type="entry name" value="Galactose-binding domain-like"/>
    <property type="match status" value="1"/>
</dbReference>
<dbReference type="SUPFAM" id="SSF49265">
    <property type="entry name" value="Fibronectin type III"/>
    <property type="match status" value="1"/>
</dbReference>
<dbReference type="Gene3D" id="2.60.120.260">
    <property type="entry name" value="Galactose-binding domain-like"/>
    <property type="match status" value="1"/>
</dbReference>
<dbReference type="PANTHER" id="PTHR46877">
    <property type="entry name" value="EPH RECEPTOR A5"/>
    <property type="match status" value="1"/>
</dbReference>
<evidence type="ECO:0000256" key="7">
    <source>
        <dbReference type="ARBA" id="ARBA00023170"/>
    </source>
</evidence>
<feature type="domain" description="Eph LBD" evidence="10">
    <location>
        <begin position="1"/>
        <end position="177"/>
    </location>
</feature>
<evidence type="ECO:0000259" key="9">
    <source>
        <dbReference type="PROSITE" id="PS50853"/>
    </source>
</evidence>
<dbReference type="Pfam" id="PF00041">
    <property type="entry name" value="fn3"/>
    <property type="match status" value="1"/>
</dbReference>
<dbReference type="PROSITE" id="PS50853">
    <property type="entry name" value="FN3"/>
    <property type="match status" value="1"/>
</dbReference>
<name>A0ABN8MJ85_9CNID</name>
<proteinExistence type="predicted"/>
<dbReference type="SMART" id="SM00060">
    <property type="entry name" value="FN3"/>
    <property type="match status" value="2"/>
</dbReference>
<dbReference type="InterPro" id="IPR008979">
    <property type="entry name" value="Galactose-bd-like_sf"/>
</dbReference>
<evidence type="ECO:0000313" key="12">
    <source>
        <dbReference type="Proteomes" id="UP001159427"/>
    </source>
</evidence>
<dbReference type="InterPro" id="IPR036116">
    <property type="entry name" value="FN3_sf"/>
</dbReference>